<evidence type="ECO:0000313" key="2">
    <source>
        <dbReference type="Proteomes" id="UP000292282"/>
    </source>
</evidence>
<protein>
    <submittedName>
        <fullName evidence="1">Uncharacterized protein</fullName>
    </submittedName>
</protein>
<sequence>MIIRWIEHPSHSLQEILDKEYAEISIRCNRIDIYIFDKRKNNITLIDKPRKYDRLENEMEIIPYLMTWDGIVTKYLKTYVKRLQIPINVETYILFIPLEKRSASLRSISGAEMHKQPKPL</sequence>
<gene>
    <name evidence="1" type="ORF">CWI38_0042p0080</name>
</gene>
<name>A0A4Q9M1U5_9MICR</name>
<dbReference type="OrthoDB" id="2192644at2759"/>
<organism evidence="1 2">
    <name type="scientific">Hamiltosporidium tvaerminnensis</name>
    <dbReference type="NCBI Taxonomy" id="1176355"/>
    <lineage>
        <taxon>Eukaryota</taxon>
        <taxon>Fungi</taxon>
        <taxon>Fungi incertae sedis</taxon>
        <taxon>Microsporidia</taxon>
        <taxon>Dubosqiidae</taxon>
        <taxon>Hamiltosporidium</taxon>
    </lineage>
</organism>
<evidence type="ECO:0000313" key="1">
    <source>
        <dbReference type="EMBL" id="TBU20635.1"/>
    </source>
</evidence>
<dbReference type="Proteomes" id="UP000292282">
    <property type="component" value="Unassembled WGS sequence"/>
</dbReference>
<dbReference type="EMBL" id="PITK01000042">
    <property type="protein sequence ID" value="TBU20635.1"/>
    <property type="molecule type" value="Genomic_DNA"/>
</dbReference>
<proteinExistence type="predicted"/>
<comment type="caution">
    <text evidence="1">The sequence shown here is derived from an EMBL/GenBank/DDBJ whole genome shotgun (WGS) entry which is preliminary data.</text>
</comment>
<dbReference type="AlphaFoldDB" id="A0A4Q9M1U5"/>
<keyword evidence="2" id="KW-1185">Reference proteome</keyword>
<reference evidence="1 2" key="1">
    <citation type="submission" date="2017-12" db="EMBL/GenBank/DDBJ databases">
        <authorList>
            <person name="Pombert J.-F."/>
            <person name="Haag K.L."/>
            <person name="Ebert D."/>
        </authorList>
    </citation>
    <scope>NUCLEOTIDE SEQUENCE [LARGE SCALE GENOMIC DNA]</scope>
    <source>
        <strain evidence="1">IL-G-3</strain>
    </source>
</reference>
<accession>A0A4Q9M1U5</accession>
<dbReference type="VEuPathDB" id="MicrosporidiaDB:CWI38_0042p0080"/>